<dbReference type="AlphaFoldDB" id="A0A6P5AKF4"/>
<evidence type="ECO:0000256" key="1">
    <source>
        <dbReference type="ARBA" id="ARBA00004173"/>
    </source>
</evidence>
<dbReference type="SUPFAM" id="SSF50249">
    <property type="entry name" value="Nucleic acid-binding proteins"/>
    <property type="match status" value="1"/>
</dbReference>
<proteinExistence type="inferred from homology"/>
<evidence type="ECO:0000256" key="8">
    <source>
        <dbReference type="ARBA" id="ARBA00083933"/>
    </source>
</evidence>
<dbReference type="GeneID" id="109483815"/>
<keyword evidence="9" id="KW-1185">Reference proteome</keyword>
<reference evidence="10" key="1">
    <citation type="submission" date="2025-08" db="UniProtKB">
        <authorList>
            <consortium name="RefSeq"/>
        </authorList>
    </citation>
    <scope>IDENTIFICATION</scope>
    <source>
        <tissue evidence="10">Gonad</tissue>
    </source>
</reference>
<evidence type="ECO:0000256" key="4">
    <source>
        <dbReference type="ARBA" id="ARBA00022980"/>
    </source>
</evidence>
<evidence type="ECO:0000256" key="6">
    <source>
        <dbReference type="ARBA" id="ARBA00023274"/>
    </source>
</evidence>
<evidence type="ECO:0000256" key="5">
    <source>
        <dbReference type="ARBA" id="ARBA00023128"/>
    </source>
</evidence>
<dbReference type="PROSITE" id="PS00055">
    <property type="entry name" value="RIBOSOMAL_S12"/>
    <property type="match status" value="1"/>
</dbReference>
<evidence type="ECO:0000256" key="3">
    <source>
        <dbReference type="ARBA" id="ARBA00022946"/>
    </source>
</evidence>
<dbReference type="Pfam" id="PF00164">
    <property type="entry name" value="Ribosom_S12_S23"/>
    <property type="match status" value="1"/>
</dbReference>
<name>A0A6P5AKF4_BRABE</name>
<organism evidence="9 10">
    <name type="scientific">Branchiostoma belcheri</name>
    <name type="common">Amphioxus</name>
    <dbReference type="NCBI Taxonomy" id="7741"/>
    <lineage>
        <taxon>Eukaryota</taxon>
        <taxon>Metazoa</taxon>
        <taxon>Chordata</taxon>
        <taxon>Cephalochordata</taxon>
        <taxon>Leptocardii</taxon>
        <taxon>Amphioxiformes</taxon>
        <taxon>Branchiostomatidae</taxon>
        <taxon>Branchiostoma</taxon>
    </lineage>
</organism>
<dbReference type="GO" id="GO:0006412">
    <property type="term" value="P:translation"/>
    <property type="evidence" value="ECO:0007669"/>
    <property type="project" value="InterPro"/>
</dbReference>
<keyword evidence="6" id="KW-0687">Ribonucleoprotein</keyword>
<protein>
    <recommendedName>
        <fullName evidence="7">Small ribosomal subunit protein uS12m</fullName>
    </recommendedName>
    <alternativeName>
        <fullName evidence="8">28S ribosomal protein S12, mitochondrial</fullName>
    </alternativeName>
</protein>
<evidence type="ECO:0000256" key="2">
    <source>
        <dbReference type="ARBA" id="ARBA00005657"/>
    </source>
</evidence>
<keyword evidence="5" id="KW-0496">Mitochondrion</keyword>
<dbReference type="InterPro" id="IPR012340">
    <property type="entry name" value="NA-bd_OB-fold"/>
</dbReference>
<dbReference type="InterPro" id="IPR006032">
    <property type="entry name" value="Ribosomal_uS12"/>
</dbReference>
<dbReference type="OrthoDB" id="361013at2759"/>
<dbReference type="GO" id="GO:0005739">
    <property type="term" value="C:mitochondrion"/>
    <property type="evidence" value="ECO:0007669"/>
    <property type="project" value="UniProtKB-SubCell"/>
</dbReference>
<dbReference type="Proteomes" id="UP000515135">
    <property type="component" value="Unplaced"/>
</dbReference>
<evidence type="ECO:0000313" key="10">
    <source>
        <dbReference type="RefSeq" id="XP_019642506.1"/>
    </source>
</evidence>
<accession>A0A6P5AKF4</accession>
<comment type="similarity">
    <text evidence="2">Belongs to the universal ribosomal protein uS12 family.</text>
</comment>
<evidence type="ECO:0000313" key="9">
    <source>
        <dbReference type="Proteomes" id="UP000515135"/>
    </source>
</evidence>
<gene>
    <name evidence="10" type="primary">LOC109483815</name>
</gene>
<keyword evidence="3" id="KW-0809">Transit peptide</keyword>
<dbReference type="CDD" id="cd03368">
    <property type="entry name" value="Ribosomal_S12"/>
    <property type="match status" value="1"/>
</dbReference>
<dbReference type="InterPro" id="IPR005679">
    <property type="entry name" value="Ribosomal_uS12_bac"/>
</dbReference>
<dbReference type="FunFam" id="2.40.50.140:FF:000115">
    <property type="entry name" value="28S ribosomal protein S12, mitochondrial"/>
    <property type="match status" value="1"/>
</dbReference>
<dbReference type="KEGG" id="bbel:109483815"/>
<dbReference type="NCBIfam" id="TIGR00981">
    <property type="entry name" value="rpsL_bact"/>
    <property type="match status" value="1"/>
</dbReference>
<sequence>MLGLGRSLASLGRMAAALPKVSTLTTGHTQARDTILAGPSSHLLAASPPCALLSPIRTYFRYKTPNLNELHIRGPRKPKPKKLGGTEGRPQLKGVVLKVFIRKPKKPNSANRKCCRVRLSTGREAVAFIPGEGHNLQEHNVVLLEGKRPQDLVGVKLKVIRGALDCAHVKKKTQ</sequence>
<dbReference type="GO" id="GO:0015935">
    <property type="term" value="C:small ribosomal subunit"/>
    <property type="evidence" value="ECO:0007669"/>
    <property type="project" value="InterPro"/>
</dbReference>
<dbReference type="Gene3D" id="2.40.50.140">
    <property type="entry name" value="Nucleic acid-binding proteins"/>
    <property type="match status" value="1"/>
</dbReference>
<dbReference type="RefSeq" id="XP_019642506.1">
    <property type="nucleotide sequence ID" value="XM_019786947.1"/>
</dbReference>
<comment type="subcellular location">
    <subcellularLocation>
        <location evidence="1">Mitochondrion</location>
    </subcellularLocation>
</comment>
<dbReference type="PANTHER" id="PTHR11652">
    <property type="entry name" value="30S RIBOSOMAL PROTEIN S12 FAMILY MEMBER"/>
    <property type="match status" value="1"/>
</dbReference>
<dbReference type="GO" id="GO:0003735">
    <property type="term" value="F:structural constituent of ribosome"/>
    <property type="evidence" value="ECO:0007669"/>
    <property type="project" value="InterPro"/>
</dbReference>
<dbReference type="PRINTS" id="PR01034">
    <property type="entry name" value="RIBOSOMALS12"/>
</dbReference>
<keyword evidence="4" id="KW-0689">Ribosomal protein</keyword>
<evidence type="ECO:0000256" key="7">
    <source>
        <dbReference type="ARBA" id="ARBA00035248"/>
    </source>
</evidence>